<comment type="similarity">
    <text evidence="2 7">Belongs to the EPSP synthase family.</text>
</comment>
<feature type="binding site" evidence="7">
    <location>
        <position position="336"/>
    </location>
    <ligand>
        <name>phosphoenolpyruvate</name>
        <dbReference type="ChEBI" id="CHEBI:58702"/>
    </ligand>
</feature>
<comment type="subcellular location">
    <subcellularLocation>
        <location evidence="7">Cytoplasm</location>
    </subcellularLocation>
</comment>
<keyword evidence="10" id="KW-1185">Reference proteome</keyword>
<feature type="binding site" evidence="7">
    <location>
        <position position="164"/>
    </location>
    <ligand>
        <name>3-phosphoshikimate</name>
        <dbReference type="ChEBI" id="CHEBI:145989"/>
    </ligand>
</feature>
<feature type="binding site" evidence="7">
    <location>
        <position position="378"/>
    </location>
    <ligand>
        <name>phosphoenolpyruvate</name>
        <dbReference type="ChEBI" id="CHEBI:58702"/>
    </ligand>
</feature>
<feature type="binding site" evidence="7">
    <location>
        <position position="20"/>
    </location>
    <ligand>
        <name>phosphoenolpyruvate</name>
        <dbReference type="ChEBI" id="CHEBI:58702"/>
    </ligand>
</feature>
<evidence type="ECO:0000259" key="8">
    <source>
        <dbReference type="Pfam" id="PF00275"/>
    </source>
</evidence>
<dbReference type="InterPro" id="IPR023193">
    <property type="entry name" value="EPSP_synthase_CS"/>
</dbReference>
<feature type="binding site" evidence="7">
    <location>
        <position position="163"/>
    </location>
    <ligand>
        <name>3-phosphoshikimate</name>
        <dbReference type="ChEBI" id="CHEBI:145989"/>
    </ligand>
</feature>
<feature type="binding site" evidence="7">
    <location>
        <position position="305"/>
    </location>
    <ligand>
        <name>3-phosphoshikimate</name>
        <dbReference type="ChEBI" id="CHEBI:145989"/>
    </ligand>
</feature>
<feature type="binding site" evidence="7">
    <location>
        <position position="332"/>
    </location>
    <ligand>
        <name>3-phosphoshikimate</name>
        <dbReference type="ChEBI" id="CHEBI:145989"/>
    </ligand>
</feature>
<feature type="domain" description="Enolpyruvate transferase" evidence="8">
    <location>
        <begin position="7"/>
        <end position="411"/>
    </location>
</feature>
<dbReference type="PANTHER" id="PTHR21090">
    <property type="entry name" value="AROM/DEHYDROQUINATE SYNTHASE"/>
    <property type="match status" value="1"/>
</dbReference>
<dbReference type="NCBIfam" id="TIGR01356">
    <property type="entry name" value="aroA"/>
    <property type="match status" value="1"/>
</dbReference>
<comment type="function">
    <text evidence="7">Catalyzes the transfer of the enolpyruvyl moiety of phosphoenolpyruvate (PEP) to the 5-hydroxyl of shikimate-3-phosphate (S3P) to produce enolpyruvyl shikimate-3-phosphate and inorganic phosphate.</text>
</comment>
<feature type="active site" description="Proton acceptor" evidence="7">
    <location>
        <position position="305"/>
    </location>
</feature>
<sequence>MIATIQPSTLSGDYFAPPSKSDSHRALICAALANGFSFISPLAPSEDILATISALNALDANIQLQEEKAIVSGILDKPTDHIRIFCNESGSTLRFLIPIVAAYGIEAVFTGAGKLPQRPLNLYHEQLDCKGISLDKLENEELPLKVKGKLQPGSFELAGNVSSQFITGLLFALPLLNGDSELKIISPLESKPYVDMTITTLHRFGIEITEKDMCYQIKGGQTYLPCSYTVEGDYSNAAIFAAAALLSEQGIVLSGLSNRSKQGDREILELIKKFGGSVTNVSEDSVKVAKGELHGIAIDAAQIPDLVPILAVIGTFAKGKTHIYNAHRLKIKESDRLTAITQALYTLGADISCDDDSITVYGGKRLHGGVVSAYNDHRIAMSMAIAALVSDGEVLIDGAEAVNKSYPQFFNDYNRLGGRADVRLG</sequence>
<dbReference type="Proteomes" id="UP000199158">
    <property type="component" value="Unassembled WGS sequence"/>
</dbReference>
<dbReference type="GO" id="GO:0008652">
    <property type="term" value="P:amino acid biosynthetic process"/>
    <property type="evidence" value="ECO:0007669"/>
    <property type="project" value="UniProtKB-KW"/>
</dbReference>
<dbReference type="STRING" id="474960.SAMN05216180_0740"/>
<dbReference type="HAMAP" id="MF_00210">
    <property type="entry name" value="EPSP_synth"/>
    <property type="match status" value="1"/>
</dbReference>
<feature type="binding site" evidence="7">
    <location>
        <position position="25"/>
    </location>
    <ligand>
        <name>3-phosphoshikimate</name>
        <dbReference type="ChEBI" id="CHEBI:145989"/>
    </ligand>
</feature>
<evidence type="ECO:0000313" key="10">
    <source>
        <dbReference type="Proteomes" id="UP000199158"/>
    </source>
</evidence>
<dbReference type="PIRSF" id="PIRSF000505">
    <property type="entry name" value="EPSPS"/>
    <property type="match status" value="1"/>
</dbReference>
<dbReference type="InterPro" id="IPR006264">
    <property type="entry name" value="EPSP_synthase"/>
</dbReference>
<evidence type="ECO:0000256" key="3">
    <source>
        <dbReference type="ARBA" id="ARBA00022605"/>
    </source>
</evidence>
<reference evidence="9 10" key="1">
    <citation type="submission" date="2016-10" db="EMBL/GenBank/DDBJ databases">
        <authorList>
            <person name="de Groot N.N."/>
        </authorList>
    </citation>
    <scope>NUCLEOTIDE SEQUENCE [LARGE SCALE GENOMIC DNA]</scope>
    <source>
        <strain evidence="9 10">CGMCC 1.5070</strain>
    </source>
</reference>
<accession>A0A1H7ZM15</accession>
<name>A0A1H7ZM15_9FIRM</name>
<dbReference type="InterPro" id="IPR001986">
    <property type="entry name" value="Enolpyruvate_Tfrase_dom"/>
</dbReference>
<dbReference type="RefSeq" id="WP_162840784.1">
    <property type="nucleotide sequence ID" value="NZ_FOCG01000001.1"/>
</dbReference>
<comment type="pathway">
    <text evidence="1 7">Metabolic intermediate biosynthesis; chorismate biosynthesis; chorismate from D-erythrose 4-phosphate and phosphoenolpyruvate: step 6/7.</text>
</comment>
<dbReference type="Pfam" id="PF00275">
    <property type="entry name" value="EPSP_synthase"/>
    <property type="match status" value="1"/>
</dbReference>
<evidence type="ECO:0000256" key="7">
    <source>
        <dbReference type="HAMAP-Rule" id="MF_00210"/>
    </source>
</evidence>
<feature type="binding site" evidence="7">
    <location>
        <position position="162"/>
    </location>
    <ligand>
        <name>3-phosphoshikimate</name>
        <dbReference type="ChEBI" id="CHEBI:145989"/>
    </ligand>
</feature>
<feature type="binding site" evidence="7">
    <location>
        <position position="190"/>
    </location>
    <ligand>
        <name>3-phosphoshikimate</name>
        <dbReference type="ChEBI" id="CHEBI:145989"/>
    </ligand>
</feature>
<keyword evidence="5 7" id="KW-0057">Aromatic amino acid biosynthesis</keyword>
<keyword evidence="3 7" id="KW-0028">Amino-acid biosynthesis</keyword>
<feature type="binding site" evidence="7">
    <location>
        <position position="404"/>
    </location>
    <ligand>
        <name>phosphoenolpyruvate</name>
        <dbReference type="ChEBI" id="CHEBI:58702"/>
    </ligand>
</feature>
<dbReference type="PROSITE" id="PS00885">
    <property type="entry name" value="EPSP_SYNTHASE_2"/>
    <property type="match status" value="1"/>
</dbReference>
<evidence type="ECO:0000256" key="1">
    <source>
        <dbReference type="ARBA" id="ARBA00004811"/>
    </source>
</evidence>
<dbReference type="InterPro" id="IPR036968">
    <property type="entry name" value="Enolpyruvate_Tfrase_sf"/>
</dbReference>
<evidence type="ECO:0000256" key="6">
    <source>
        <dbReference type="ARBA" id="ARBA00044633"/>
    </source>
</evidence>
<proteinExistence type="inferred from homology"/>
<evidence type="ECO:0000256" key="2">
    <source>
        <dbReference type="ARBA" id="ARBA00009948"/>
    </source>
</evidence>
<dbReference type="GO" id="GO:0009423">
    <property type="term" value="P:chorismate biosynthetic process"/>
    <property type="evidence" value="ECO:0007669"/>
    <property type="project" value="UniProtKB-UniRule"/>
</dbReference>
<dbReference type="GO" id="GO:0009073">
    <property type="term" value="P:aromatic amino acid family biosynthetic process"/>
    <property type="evidence" value="ECO:0007669"/>
    <property type="project" value="UniProtKB-KW"/>
</dbReference>
<organism evidence="9 10">
    <name type="scientific">Hydrogenoanaerobacterium saccharovorans</name>
    <dbReference type="NCBI Taxonomy" id="474960"/>
    <lineage>
        <taxon>Bacteria</taxon>
        <taxon>Bacillati</taxon>
        <taxon>Bacillota</taxon>
        <taxon>Clostridia</taxon>
        <taxon>Eubacteriales</taxon>
        <taxon>Oscillospiraceae</taxon>
        <taxon>Hydrogenoanaerobacterium</taxon>
    </lineage>
</organism>
<protein>
    <recommendedName>
        <fullName evidence="7">3-phosphoshikimate 1-carboxyvinyltransferase</fullName>
        <ecNumber evidence="7">2.5.1.19</ecNumber>
    </recommendedName>
    <alternativeName>
        <fullName evidence="7">5-enolpyruvylshikimate-3-phosphate synthase</fullName>
        <shortName evidence="7">EPSP synthase</shortName>
        <shortName evidence="7">EPSPS</shortName>
    </alternativeName>
</protein>
<dbReference type="UniPathway" id="UPA00053">
    <property type="reaction ID" value="UER00089"/>
</dbReference>
<evidence type="ECO:0000256" key="4">
    <source>
        <dbReference type="ARBA" id="ARBA00022679"/>
    </source>
</evidence>
<dbReference type="PANTHER" id="PTHR21090:SF5">
    <property type="entry name" value="PENTAFUNCTIONAL AROM POLYPEPTIDE"/>
    <property type="match status" value="1"/>
</dbReference>
<comment type="catalytic activity">
    <reaction evidence="6">
        <text>3-phosphoshikimate + phosphoenolpyruvate = 5-O-(1-carboxyvinyl)-3-phosphoshikimate + phosphate</text>
        <dbReference type="Rhea" id="RHEA:21256"/>
        <dbReference type="ChEBI" id="CHEBI:43474"/>
        <dbReference type="ChEBI" id="CHEBI:57701"/>
        <dbReference type="ChEBI" id="CHEBI:58702"/>
        <dbReference type="ChEBI" id="CHEBI:145989"/>
        <dbReference type="EC" id="2.5.1.19"/>
    </reaction>
    <physiologicalReaction direction="left-to-right" evidence="6">
        <dbReference type="Rhea" id="RHEA:21257"/>
    </physiologicalReaction>
</comment>
<dbReference type="SUPFAM" id="SSF55205">
    <property type="entry name" value="EPT/RTPC-like"/>
    <property type="match status" value="1"/>
</dbReference>
<dbReference type="GO" id="GO:0005737">
    <property type="term" value="C:cytoplasm"/>
    <property type="evidence" value="ECO:0007669"/>
    <property type="project" value="UniProtKB-SubCell"/>
</dbReference>
<evidence type="ECO:0000313" key="9">
    <source>
        <dbReference type="EMBL" id="SEM58984.1"/>
    </source>
</evidence>
<feature type="binding site" evidence="7">
    <location>
        <position position="20"/>
    </location>
    <ligand>
        <name>3-phosphoshikimate</name>
        <dbReference type="ChEBI" id="CHEBI:145989"/>
    </ligand>
</feature>
<feature type="binding site" evidence="7">
    <location>
        <position position="164"/>
    </location>
    <ligand>
        <name>phosphoenolpyruvate</name>
        <dbReference type="ChEBI" id="CHEBI:58702"/>
    </ligand>
</feature>
<feature type="binding site" evidence="7">
    <location>
        <position position="21"/>
    </location>
    <ligand>
        <name>3-phosphoshikimate</name>
        <dbReference type="ChEBI" id="CHEBI:145989"/>
    </ligand>
</feature>
<dbReference type="CDD" id="cd01556">
    <property type="entry name" value="EPSP_synthase"/>
    <property type="match status" value="1"/>
</dbReference>
<comment type="subunit">
    <text evidence="7">Monomer.</text>
</comment>
<evidence type="ECO:0000256" key="5">
    <source>
        <dbReference type="ARBA" id="ARBA00023141"/>
    </source>
</evidence>
<keyword evidence="4 7" id="KW-0808">Transferase</keyword>
<dbReference type="EC" id="2.5.1.19" evidence="7"/>
<dbReference type="AlphaFoldDB" id="A0A1H7ZM15"/>
<comment type="caution">
    <text evidence="7">Lacks conserved residue(s) required for the propagation of feature annotation.</text>
</comment>
<dbReference type="EMBL" id="FOCG01000001">
    <property type="protein sequence ID" value="SEM58984.1"/>
    <property type="molecule type" value="Genomic_DNA"/>
</dbReference>
<dbReference type="Gene3D" id="3.65.10.10">
    <property type="entry name" value="Enolpyruvate transferase domain"/>
    <property type="match status" value="2"/>
</dbReference>
<feature type="binding site" evidence="7">
    <location>
        <position position="90"/>
    </location>
    <ligand>
        <name>phosphoenolpyruvate</name>
        <dbReference type="ChEBI" id="CHEBI:58702"/>
    </ligand>
</feature>
<dbReference type="GO" id="GO:0003866">
    <property type="term" value="F:3-phosphoshikimate 1-carboxyvinyltransferase activity"/>
    <property type="evidence" value="ECO:0007669"/>
    <property type="project" value="UniProtKB-UniRule"/>
</dbReference>
<feature type="binding site" evidence="7">
    <location>
        <position position="118"/>
    </location>
    <ligand>
        <name>phosphoenolpyruvate</name>
        <dbReference type="ChEBI" id="CHEBI:58702"/>
    </ligand>
</feature>
<gene>
    <name evidence="7" type="primary">aroA</name>
    <name evidence="9" type="ORF">SAMN05216180_0740</name>
</gene>
<keyword evidence="7" id="KW-0963">Cytoplasm</keyword>
<dbReference type="InterPro" id="IPR013792">
    <property type="entry name" value="RNA3'P_cycl/enolpyr_Trfase_a/b"/>
</dbReference>